<feature type="compositionally biased region" description="Polar residues" evidence="1">
    <location>
        <begin position="244"/>
        <end position="255"/>
    </location>
</feature>
<feature type="compositionally biased region" description="Basic residues" evidence="1">
    <location>
        <begin position="129"/>
        <end position="151"/>
    </location>
</feature>
<proteinExistence type="predicted"/>
<accession>A0A914UVL8</accession>
<keyword evidence="2" id="KW-1185">Reference proteome</keyword>
<reference evidence="3" key="1">
    <citation type="submission" date="2022-11" db="UniProtKB">
        <authorList>
            <consortium name="WormBaseParasite"/>
        </authorList>
    </citation>
    <scope>IDENTIFICATION</scope>
</reference>
<evidence type="ECO:0000313" key="2">
    <source>
        <dbReference type="Proteomes" id="UP000887566"/>
    </source>
</evidence>
<protein>
    <submittedName>
        <fullName evidence="3">Uncharacterized protein</fullName>
    </submittedName>
</protein>
<evidence type="ECO:0000256" key="1">
    <source>
        <dbReference type="SAM" id="MobiDB-lite"/>
    </source>
</evidence>
<organism evidence="2 3">
    <name type="scientific">Plectus sambesii</name>
    <dbReference type="NCBI Taxonomy" id="2011161"/>
    <lineage>
        <taxon>Eukaryota</taxon>
        <taxon>Metazoa</taxon>
        <taxon>Ecdysozoa</taxon>
        <taxon>Nematoda</taxon>
        <taxon>Chromadorea</taxon>
        <taxon>Plectida</taxon>
        <taxon>Plectina</taxon>
        <taxon>Plectoidea</taxon>
        <taxon>Plectidae</taxon>
        <taxon>Plectus</taxon>
    </lineage>
</organism>
<sequence>MTAAVGASSRFLCVKCRRVRLLARRIAGPRGPKTGGVINRRKGGDAPTGAPTVRPAVKDDIAREPAVTVCRCSIGATSYRPIKDGGDDDDVRGSAVRICFRHTDTHVIRAASVAAPTTTSSNNVSPLRPTRRRARRPAIRRASVRPNRPRQGHNCTAKSVRAYRCDRTPASESASAKTSACLDGDDALSRPFFSDADRHRRFVRHPRSHALPRIYALVVLVVKWAQRSADPFAHHDHSRYQRSAKATNPVDNESN</sequence>
<feature type="region of interest" description="Disordered" evidence="1">
    <location>
        <begin position="235"/>
        <end position="255"/>
    </location>
</feature>
<feature type="region of interest" description="Disordered" evidence="1">
    <location>
        <begin position="115"/>
        <end position="158"/>
    </location>
</feature>
<dbReference type="Proteomes" id="UP000887566">
    <property type="component" value="Unplaced"/>
</dbReference>
<evidence type="ECO:0000313" key="3">
    <source>
        <dbReference type="WBParaSite" id="PSAMB.scaffold12size138133.g154.t1"/>
    </source>
</evidence>
<dbReference type="WBParaSite" id="PSAMB.scaffold12size138133.g154.t1">
    <property type="protein sequence ID" value="PSAMB.scaffold12size138133.g154.t1"/>
    <property type="gene ID" value="PSAMB.scaffold12size138133.g154"/>
</dbReference>
<dbReference type="AlphaFoldDB" id="A0A914UVL8"/>
<feature type="region of interest" description="Disordered" evidence="1">
    <location>
        <begin position="32"/>
        <end position="53"/>
    </location>
</feature>
<name>A0A914UVL8_9BILA</name>